<evidence type="ECO:0008006" key="4">
    <source>
        <dbReference type="Google" id="ProtNLM"/>
    </source>
</evidence>
<protein>
    <recommendedName>
        <fullName evidence="4">EF-hand domain-containing protein</fullName>
    </recommendedName>
</protein>
<feature type="region of interest" description="Disordered" evidence="1">
    <location>
        <begin position="1"/>
        <end position="47"/>
    </location>
</feature>
<name>A0A2H3B531_9AGAR</name>
<proteinExistence type="predicted"/>
<dbReference type="PROSITE" id="PS00018">
    <property type="entry name" value="EF_HAND_1"/>
    <property type="match status" value="1"/>
</dbReference>
<accession>A0A2H3B531</accession>
<dbReference type="AlphaFoldDB" id="A0A2H3B531"/>
<sequence length="110" mass="11993">MSTNYPESRPKKGPWSTPNAKFAPVPESISMSMPVGTEDTLSESLDSSPWMTVSQLRAMRVGRLRDPDNSDDLSAGELEEVLRDIDALERSAGTKGSDLKGSFELFAEAD</sequence>
<keyword evidence="3" id="KW-1185">Reference proteome</keyword>
<reference evidence="3" key="1">
    <citation type="journal article" date="2017" name="Nat. Ecol. Evol.">
        <title>Genome expansion and lineage-specific genetic innovations in the forest pathogenic fungi Armillaria.</title>
        <authorList>
            <person name="Sipos G."/>
            <person name="Prasanna A.N."/>
            <person name="Walter M.C."/>
            <person name="O'Connor E."/>
            <person name="Balint B."/>
            <person name="Krizsan K."/>
            <person name="Kiss B."/>
            <person name="Hess J."/>
            <person name="Varga T."/>
            <person name="Slot J."/>
            <person name="Riley R."/>
            <person name="Boka B."/>
            <person name="Rigling D."/>
            <person name="Barry K."/>
            <person name="Lee J."/>
            <person name="Mihaltcheva S."/>
            <person name="LaButti K."/>
            <person name="Lipzen A."/>
            <person name="Waldron R."/>
            <person name="Moloney N.M."/>
            <person name="Sperisen C."/>
            <person name="Kredics L."/>
            <person name="Vagvoelgyi C."/>
            <person name="Patrignani A."/>
            <person name="Fitzpatrick D."/>
            <person name="Nagy I."/>
            <person name="Doyle S."/>
            <person name="Anderson J.B."/>
            <person name="Grigoriev I.V."/>
            <person name="Gueldener U."/>
            <person name="Muensterkoetter M."/>
            <person name="Nagy L.G."/>
        </authorList>
    </citation>
    <scope>NUCLEOTIDE SEQUENCE [LARGE SCALE GENOMIC DNA]</scope>
    <source>
        <strain evidence="3">28-4</strain>
    </source>
</reference>
<dbReference type="EMBL" id="KZ293498">
    <property type="protein sequence ID" value="PBK59707.1"/>
    <property type="molecule type" value="Genomic_DNA"/>
</dbReference>
<evidence type="ECO:0000256" key="1">
    <source>
        <dbReference type="SAM" id="MobiDB-lite"/>
    </source>
</evidence>
<dbReference type="Proteomes" id="UP000218334">
    <property type="component" value="Unassembled WGS sequence"/>
</dbReference>
<organism evidence="2 3">
    <name type="scientific">Armillaria solidipes</name>
    <dbReference type="NCBI Taxonomy" id="1076256"/>
    <lineage>
        <taxon>Eukaryota</taxon>
        <taxon>Fungi</taxon>
        <taxon>Dikarya</taxon>
        <taxon>Basidiomycota</taxon>
        <taxon>Agaricomycotina</taxon>
        <taxon>Agaricomycetes</taxon>
        <taxon>Agaricomycetidae</taxon>
        <taxon>Agaricales</taxon>
        <taxon>Marasmiineae</taxon>
        <taxon>Physalacriaceae</taxon>
        <taxon>Armillaria</taxon>
    </lineage>
</organism>
<evidence type="ECO:0000313" key="3">
    <source>
        <dbReference type="Proteomes" id="UP000218334"/>
    </source>
</evidence>
<dbReference type="InterPro" id="IPR018247">
    <property type="entry name" value="EF_Hand_1_Ca_BS"/>
</dbReference>
<gene>
    <name evidence="2" type="ORF">ARMSODRAFT_1027148</name>
</gene>
<evidence type="ECO:0000313" key="2">
    <source>
        <dbReference type="EMBL" id="PBK59707.1"/>
    </source>
</evidence>